<evidence type="ECO:0000313" key="2">
    <source>
        <dbReference type="EMBL" id="GAG42936.1"/>
    </source>
</evidence>
<comment type="caution">
    <text evidence="2">The sequence shown here is derived from an EMBL/GenBank/DDBJ whole genome shotgun (WGS) entry which is preliminary data.</text>
</comment>
<feature type="region of interest" description="Disordered" evidence="1">
    <location>
        <begin position="1"/>
        <end position="35"/>
    </location>
</feature>
<dbReference type="EMBL" id="BARS01057775">
    <property type="protein sequence ID" value="GAG42936.1"/>
    <property type="molecule type" value="Genomic_DNA"/>
</dbReference>
<evidence type="ECO:0000256" key="1">
    <source>
        <dbReference type="SAM" id="MobiDB-lite"/>
    </source>
</evidence>
<sequence length="35" mass="3789">RAEFVSLPPERAKHPSQVGNARGARPLPRPALSPE</sequence>
<reference evidence="2" key="1">
    <citation type="journal article" date="2014" name="Front. Microbiol.">
        <title>High frequency of phylogenetically diverse reductive dehalogenase-homologous genes in deep subseafloor sedimentary metagenomes.</title>
        <authorList>
            <person name="Kawai M."/>
            <person name="Futagami T."/>
            <person name="Toyoda A."/>
            <person name="Takaki Y."/>
            <person name="Nishi S."/>
            <person name="Hori S."/>
            <person name="Arai W."/>
            <person name="Tsubouchi T."/>
            <person name="Morono Y."/>
            <person name="Uchiyama I."/>
            <person name="Ito T."/>
            <person name="Fujiyama A."/>
            <person name="Inagaki F."/>
            <person name="Takami H."/>
        </authorList>
    </citation>
    <scope>NUCLEOTIDE SEQUENCE</scope>
    <source>
        <strain evidence="2">Expedition CK06-06</strain>
    </source>
</reference>
<proteinExistence type="predicted"/>
<dbReference type="AlphaFoldDB" id="X0Z2X3"/>
<name>X0Z2X3_9ZZZZ</name>
<gene>
    <name evidence="2" type="ORF">S01H1_84569</name>
</gene>
<protein>
    <submittedName>
        <fullName evidence="2">Uncharacterized protein</fullName>
    </submittedName>
</protein>
<accession>X0Z2X3</accession>
<feature type="non-terminal residue" evidence="2">
    <location>
        <position position="1"/>
    </location>
</feature>
<organism evidence="2">
    <name type="scientific">marine sediment metagenome</name>
    <dbReference type="NCBI Taxonomy" id="412755"/>
    <lineage>
        <taxon>unclassified sequences</taxon>
        <taxon>metagenomes</taxon>
        <taxon>ecological metagenomes</taxon>
    </lineage>
</organism>